<reference evidence="3" key="1">
    <citation type="journal article" date="2022" name="Front. Genet.">
        <title>Chromosome-Scale Assembly of the Dendrobium nobile Genome Provides Insights Into the Molecular Mechanism of the Biosynthesis of the Medicinal Active Ingredient of Dendrobium.</title>
        <authorList>
            <person name="Xu Q."/>
            <person name="Niu S.-C."/>
            <person name="Li K.-L."/>
            <person name="Zheng P.-J."/>
            <person name="Zhang X.-J."/>
            <person name="Jia Y."/>
            <person name="Liu Y."/>
            <person name="Niu Y.-X."/>
            <person name="Yu L.-H."/>
            <person name="Chen D.-F."/>
            <person name="Zhang G.-Q."/>
        </authorList>
    </citation>
    <scope>NUCLEOTIDE SEQUENCE</scope>
    <source>
        <tissue evidence="3">Leaf</tissue>
    </source>
</reference>
<dbReference type="InterPro" id="IPR036815">
    <property type="entry name" value="14-3-3_dom_sf"/>
</dbReference>
<protein>
    <recommendedName>
        <fullName evidence="2">14-3-3 domain-containing protein</fullName>
    </recommendedName>
</protein>
<dbReference type="AlphaFoldDB" id="A0A8T3AZ35"/>
<accession>A0A8T3AZ35</accession>
<dbReference type="Gene3D" id="1.20.190.20">
    <property type="entry name" value="14-3-3 domain"/>
    <property type="match status" value="1"/>
</dbReference>
<dbReference type="OrthoDB" id="1556409at2759"/>
<gene>
    <name evidence="3" type="ORF">KFK09_019130</name>
</gene>
<evidence type="ECO:0000256" key="1">
    <source>
        <dbReference type="ARBA" id="ARBA00006141"/>
    </source>
</evidence>
<evidence type="ECO:0000259" key="2">
    <source>
        <dbReference type="Pfam" id="PF00244"/>
    </source>
</evidence>
<dbReference type="Pfam" id="PF00244">
    <property type="entry name" value="14-3-3"/>
    <property type="match status" value="1"/>
</dbReference>
<feature type="domain" description="14-3-3" evidence="2">
    <location>
        <begin position="12"/>
        <end position="54"/>
    </location>
</feature>
<dbReference type="Proteomes" id="UP000829196">
    <property type="component" value="Unassembled WGS sequence"/>
</dbReference>
<dbReference type="EMBL" id="JAGYWB010000013">
    <property type="protein sequence ID" value="KAI0500912.1"/>
    <property type="molecule type" value="Genomic_DNA"/>
</dbReference>
<name>A0A8T3AZ35_DENNO</name>
<evidence type="ECO:0000313" key="4">
    <source>
        <dbReference type="Proteomes" id="UP000829196"/>
    </source>
</evidence>
<proteinExistence type="inferred from homology"/>
<evidence type="ECO:0000313" key="3">
    <source>
        <dbReference type="EMBL" id="KAI0500912.1"/>
    </source>
</evidence>
<comment type="caution">
    <text evidence="3">The sequence shown here is derived from an EMBL/GenBank/DDBJ whole genome shotgun (WGS) entry which is preliminary data.</text>
</comment>
<keyword evidence="4" id="KW-1185">Reference proteome</keyword>
<dbReference type="InterPro" id="IPR023410">
    <property type="entry name" value="14-3-3_domain"/>
</dbReference>
<organism evidence="3 4">
    <name type="scientific">Dendrobium nobile</name>
    <name type="common">Orchid</name>
    <dbReference type="NCBI Taxonomy" id="94219"/>
    <lineage>
        <taxon>Eukaryota</taxon>
        <taxon>Viridiplantae</taxon>
        <taxon>Streptophyta</taxon>
        <taxon>Embryophyta</taxon>
        <taxon>Tracheophyta</taxon>
        <taxon>Spermatophyta</taxon>
        <taxon>Magnoliopsida</taxon>
        <taxon>Liliopsida</taxon>
        <taxon>Asparagales</taxon>
        <taxon>Orchidaceae</taxon>
        <taxon>Epidendroideae</taxon>
        <taxon>Malaxideae</taxon>
        <taxon>Dendrobiinae</taxon>
        <taxon>Dendrobium</taxon>
    </lineage>
</organism>
<sequence>MMVEFREDNVSMAKLAEQSERYEEMAEFREKVTEMVTENGELSIEERDLLSVAWFRLFSRKSDLINGCWEESMEASFFGFQ</sequence>
<comment type="similarity">
    <text evidence="1">Belongs to the 14-3-3 family.</text>
</comment>
<dbReference type="SUPFAM" id="SSF48445">
    <property type="entry name" value="14-3-3 protein"/>
    <property type="match status" value="1"/>
</dbReference>
<dbReference type="SMR" id="A0A8T3AZ35"/>